<keyword evidence="4" id="KW-1133">Transmembrane helix</keyword>
<dbReference type="PANTHER" id="PTHR11360">
    <property type="entry name" value="MONOCARBOXYLATE TRANSPORTER"/>
    <property type="match status" value="1"/>
</dbReference>
<dbReference type="GO" id="GO:0022857">
    <property type="term" value="F:transmembrane transporter activity"/>
    <property type="evidence" value="ECO:0007669"/>
    <property type="project" value="InterPro"/>
</dbReference>
<evidence type="ECO:0000256" key="3">
    <source>
        <dbReference type="SAM" id="MobiDB-lite"/>
    </source>
</evidence>
<feature type="transmembrane region" description="Helical" evidence="4">
    <location>
        <begin position="120"/>
        <end position="139"/>
    </location>
</feature>
<keyword evidence="7" id="KW-1185">Reference proteome</keyword>
<dbReference type="Pfam" id="PF07690">
    <property type="entry name" value="MFS_1"/>
    <property type="match status" value="1"/>
</dbReference>
<dbReference type="InterPro" id="IPR020846">
    <property type="entry name" value="MFS_dom"/>
</dbReference>
<feature type="compositionally biased region" description="Polar residues" evidence="3">
    <location>
        <begin position="1"/>
        <end position="16"/>
    </location>
</feature>
<organism evidence="6 7">
    <name type="scientific">Steccherinum ochraceum</name>
    <dbReference type="NCBI Taxonomy" id="92696"/>
    <lineage>
        <taxon>Eukaryota</taxon>
        <taxon>Fungi</taxon>
        <taxon>Dikarya</taxon>
        <taxon>Basidiomycota</taxon>
        <taxon>Agaricomycotina</taxon>
        <taxon>Agaricomycetes</taxon>
        <taxon>Polyporales</taxon>
        <taxon>Steccherinaceae</taxon>
        <taxon>Steccherinum</taxon>
    </lineage>
</organism>
<dbReference type="OrthoDB" id="2213137at2759"/>
<dbReference type="InterPro" id="IPR050327">
    <property type="entry name" value="Proton-linked_MCT"/>
</dbReference>
<sequence length="474" mass="51155">MDSSYASRTKVDSSNVDPEKLDDKFPSSSASSAVLANVTPLDPALDEKQKDPSPVDDWNPTWDDAHSWLIVLGCFIFSAVTAGWGPHPIHQVVLFLGGPAFVLKIDYYQDGLLADVNTPLLSFLGSVSGMFLTAFGGVFGKMADRFGYRPFLLLGSIVWIAGILGSAFSTKLWHFFLTQGVLQGLSCAIVFPIVVAVPAQWFLRRRALAIGIVVAGSSMGGAIGSLLIRIMLTRLGQRRTLAIYSCIDAAALILAFLLVKERRRPNTRRAPIVWFDKTFFSDPVFWSLGACLLVTVFGYLAPIFFLPTYTKEKVPGISDFKAALTITILNLAAAMGRTIIGFVADRFGPVNSLLLVTLLSGLSQMCVWSFVTTYGGIMVFAILYGFNCGCFISLTPAVAARVYGPNRLAGLSGLLFMFNMPGNAAGAPVAGALLKASGHSWRAVACTMGGLQVLGAIFLLYARFKREPKLIAVF</sequence>
<feature type="transmembrane region" description="Helical" evidence="4">
    <location>
        <begin position="241"/>
        <end position="259"/>
    </location>
</feature>
<dbReference type="PROSITE" id="PS50850">
    <property type="entry name" value="MFS"/>
    <property type="match status" value="1"/>
</dbReference>
<reference evidence="6 7" key="1">
    <citation type="submission" date="2018-11" db="EMBL/GenBank/DDBJ databases">
        <title>Genome assembly of Steccherinum ochraceum LE-BIN_3174, the white-rot fungus of the Steccherinaceae family (The Residual Polyporoid clade, Polyporales, Basidiomycota).</title>
        <authorList>
            <person name="Fedorova T.V."/>
            <person name="Glazunova O.A."/>
            <person name="Landesman E.O."/>
            <person name="Moiseenko K.V."/>
            <person name="Psurtseva N.V."/>
            <person name="Savinova O.S."/>
            <person name="Shakhova N.V."/>
            <person name="Tyazhelova T.V."/>
            <person name="Vasina D.V."/>
        </authorList>
    </citation>
    <scope>NUCLEOTIDE SEQUENCE [LARGE SCALE GENOMIC DNA]</scope>
    <source>
        <strain evidence="6 7">LE-BIN_3174</strain>
    </source>
</reference>
<accession>A0A4R0R4R7</accession>
<proteinExistence type="inferred from homology"/>
<dbReference type="Proteomes" id="UP000292702">
    <property type="component" value="Unassembled WGS sequence"/>
</dbReference>
<feature type="transmembrane region" description="Helical" evidence="4">
    <location>
        <begin position="207"/>
        <end position="229"/>
    </location>
</feature>
<dbReference type="PANTHER" id="PTHR11360:SF284">
    <property type="entry name" value="EG:103B4.3 PROTEIN-RELATED"/>
    <property type="match status" value="1"/>
</dbReference>
<dbReference type="InterPro" id="IPR036259">
    <property type="entry name" value="MFS_trans_sf"/>
</dbReference>
<evidence type="ECO:0000313" key="6">
    <source>
        <dbReference type="EMBL" id="TCD62321.1"/>
    </source>
</evidence>
<evidence type="ECO:0000256" key="1">
    <source>
        <dbReference type="ARBA" id="ARBA00004141"/>
    </source>
</evidence>
<evidence type="ECO:0000313" key="7">
    <source>
        <dbReference type="Proteomes" id="UP000292702"/>
    </source>
</evidence>
<feature type="transmembrane region" description="Helical" evidence="4">
    <location>
        <begin position="65"/>
        <end position="85"/>
    </location>
</feature>
<feature type="transmembrane region" description="Helical" evidence="4">
    <location>
        <begin position="320"/>
        <end position="340"/>
    </location>
</feature>
<name>A0A4R0R4R7_9APHY</name>
<comment type="subcellular location">
    <subcellularLocation>
        <location evidence="1">Membrane</location>
        <topology evidence="1">Multi-pass membrane protein</topology>
    </subcellularLocation>
</comment>
<feature type="region of interest" description="Disordered" evidence="3">
    <location>
        <begin position="1"/>
        <end position="35"/>
    </location>
</feature>
<feature type="domain" description="Major facilitator superfamily (MFS) profile" evidence="5">
    <location>
        <begin position="76"/>
        <end position="467"/>
    </location>
</feature>
<evidence type="ECO:0000256" key="2">
    <source>
        <dbReference type="ARBA" id="ARBA00006727"/>
    </source>
</evidence>
<dbReference type="AlphaFoldDB" id="A0A4R0R4R7"/>
<comment type="similarity">
    <text evidence="2">Belongs to the major facilitator superfamily. Monocarboxylate porter (TC 2.A.1.13) family.</text>
</comment>
<feature type="transmembrane region" description="Helical" evidence="4">
    <location>
        <begin position="440"/>
        <end position="461"/>
    </location>
</feature>
<keyword evidence="4" id="KW-0472">Membrane</keyword>
<protein>
    <recommendedName>
        <fullName evidence="5">Major facilitator superfamily (MFS) profile domain-containing protein</fullName>
    </recommendedName>
</protein>
<comment type="caution">
    <text evidence="6">The sequence shown here is derived from an EMBL/GenBank/DDBJ whole genome shotgun (WGS) entry which is preliminary data.</text>
</comment>
<evidence type="ECO:0000259" key="5">
    <source>
        <dbReference type="PROSITE" id="PS50850"/>
    </source>
</evidence>
<dbReference type="EMBL" id="RWJN01000382">
    <property type="protein sequence ID" value="TCD62321.1"/>
    <property type="molecule type" value="Genomic_DNA"/>
</dbReference>
<feature type="transmembrane region" description="Helical" evidence="4">
    <location>
        <begin position="352"/>
        <end position="371"/>
    </location>
</feature>
<dbReference type="GO" id="GO:0016020">
    <property type="term" value="C:membrane"/>
    <property type="evidence" value="ECO:0007669"/>
    <property type="project" value="UniProtKB-SubCell"/>
</dbReference>
<feature type="transmembrane region" description="Helical" evidence="4">
    <location>
        <begin position="151"/>
        <end position="169"/>
    </location>
</feature>
<evidence type="ECO:0000256" key="4">
    <source>
        <dbReference type="SAM" id="Phobius"/>
    </source>
</evidence>
<feature type="transmembrane region" description="Helical" evidence="4">
    <location>
        <begin position="411"/>
        <end position="434"/>
    </location>
</feature>
<feature type="transmembrane region" description="Helical" evidence="4">
    <location>
        <begin position="279"/>
        <end position="300"/>
    </location>
</feature>
<dbReference type="InterPro" id="IPR011701">
    <property type="entry name" value="MFS"/>
</dbReference>
<feature type="transmembrane region" description="Helical" evidence="4">
    <location>
        <begin position="175"/>
        <end position="195"/>
    </location>
</feature>
<dbReference type="Gene3D" id="1.20.1250.20">
    <property type="entry name" value="MFS general substrate transporter like domains"/>
    <property type="match status" value="2"/>
</dbReference>
<gene>
    <name evidence="6" type="ORF">EIP91_007061</name>
</gene>
<dbReference type="SUPFAM" id="SSF103473">
    <property type="entry name" value="MFS general substrate transporter"/>
    <property type="match status" value="1"/>
</dbReference>
<keyword evidence="4" id="KW-0812">Transmembrane</keyword>
<feature type="transmembrane region" description="Helical" evidence="4">
    <location>
        <begin position="377"/>
        <end position="399"/>
    </location>
</feature>